<reference evidence="1" key="2">
    <citation type="journal article" date="2015" name="Data Brief">
        <title>Shoot transcriptome of the giant reed, Arundo donax.</title>
        <authorList>
            <person name="Barrero R.A."/>
            <person name="Guerrero F.D."/>
            <person name="Moolhuijzen P."/>
            <person name="Goolsby J.A."/>
            <person name="Tidwell J."/>
            <person name="Bellgard S.E."/>
            <person name="Bellgard M.I."/>
        </authorList>
    </citation>
    <scope>NUCLEOTIDE SEQUENCE</scope>
    <source>
        <tissue evidence="1">Shoot tissue taken approximately 20 cm above the soil surface</tissue>
    </source>
</reference>
<organism evidence="1">
    <name type="scientific">Arundo donax</name>
    <name type="common">Giant reed</name>
    <name type="synonym">Donax arundinaceus</name>
    <dbReference type="NCBI Taxonomy" id="35708"/>
    <lineage>
        <taxon>Eukaryota</taxon>
        <taxon>Viridiplantae</taxon>
        <taxon>Streptophyta</taxon>
        <taxon>Embryophyta</taxon>
        <taxon>Tracheophyta</taxon>
        <taxon>Spermatophyta</taxon>
        <taxon>Magnoliopsida</taxon>
        <taxon>Liliopsida</taxon>
        <taxon>Poales</taxon>
        <taxon>Poaceae</taxon>
        <taxon>PACMAD clade</taxon>
        <taxon>Arundinoideae</taxon>
        <taxon>Arundineae</taxon>
        <taxon>Arundo</taxon>
    </lineage>
</organism>
<accession>A0A0A9S8X3</accession>
<dbReference type="AlphaFoldDB" id="A0A0A9S8X3"/>
<evidence type="ECO:0000313" key="1">
    <source>
        <dbReference type="EMBL" id="JAD28659.1"/>
    </source>
</evidence>
<name>A0A0A9S8X3_ARUDO</name>
<protein>
    <submittedName>
        <fullName evidence="1">Uncharacterized protein</fullName>
    </submittedName>
</protein>
<sequence>MRCKVEMLLHRVQMQEKTSPGSTKY</sequence>
<dbReference type="EMBL" id="GBRH01269236">
    <property type="protein sequence ID" value="JAD28659.1"/>
    <property type="molecule type" value="Transcribed_RNA"/>
</dbReference>
<reference evidence="1" key="1">
    <citation type="submission" date="2014-09" db="EMBL/GenBank/DDBJ databases">
        <authorList>
            <person name="Magalhaes I.L.F."/>
            <person name="Oliveira U."/>
            <person name="Santos F.R."/>
            <person name="Vidigal T.H.D.A."/>
            <person name="Brescovit A.D."/>
            <person name="Santos A.J."/>
        </authorList>
    </citation>
    <scope>NUCLEOTIDE SEQUENCE</scope>
    <source>
        <tissue evidence="1">Shoot tissue taken approximately 20 cm above the soil surface</tissue>
    </source>
</reference>
<proteinExistence type="predicted"/>